<comment type="similarity">
    <text evidence="8">Belongs to the NqrA family.</text>
</comment>
<dbReference type="PANTHER" id="PTHR37839">
    <property type="entry name" value="NA(+)-TRANSLOCATING NADH-QUINONE REDUCTASE SUBUNIT A"/>
    <property type="match status" value="1"/>
</dbReference>
<gene>
    <name evidence="8" type="primary">nqrA</name>
    <name evidence="12" type="ordered locus">DaAHT2_0042</name>
</gene>
<keyword evidence="1 8" id="KW-0813">Transport</keyword>
<comment type="subunit">
    <text evidence="8">Composed of six subunits; NqrA, NqrB, NqrC, NqrD, NqrE and NqrF.</text>
</comment>
<evidence type="ECO:0000256" key="5">
    <source>
        <dbReference type="ARBA" id="ARBA00023065"/>
    </source>
</evidence>
<keyword evidence="7 8" id="KW-0739">Sodium transport</keyword>
<evidence type="ECO:0000256" key="7">
    <source>
        <dbReference type="ARBA" id="ARBA00023201"/>
    </source>
</evidence>
<evidence type="ECO:0000256" key="3">
    <source>
        <dbReference type="ARBA" id="ARBA00023027"/>
    </source>
</evidence>
<dbReference type="InParanoid" id="D6Z599"/>
<sequence>MESMELTIARGLDIPISGAPRQVIEPAGRVGHVALLADDYPGLRPSMEVREGDRVAAGQVLFTDKQNPGVNFTAPAAGVVSAINRGARRRLQSVVIALEGDEQRSFAVGGGEGRSPEKIRRVLVDSGLWTAFKTRPYGKVASPSASPAALFVTAIDTRPLAAEPAVVIAEASEDFRAGLQLLATLAPKTYLCTSPPAAPLPGEDLPGITVARFSGPHPAGLPSTHIHFLDPVGPGKEVWQIGYQDVMAIGHLFRHGRLASSQVVALAGPGMANPRLVRTARGAALPELLRDELVTGALPPETSPENLQGGGQAAALPGRLYRLISGSVLDGHHAHGPFAYLGRYHQQICALPEDDGSCLFGWARPGWDRFSLVPAFLSALRRRPFAMSTATWGGRRAIFPLGTYERVMPLDIIATSLLKALASGNLERCLELGVLELVEEDLALCSFVCPGKNDFAPLLREMLTRIEEEA</sequence>
<dbReference type="InterPro" id="IPR056148">
    <property type="entry name" value="NQRA_2nd"/>
</dbReference>
<evidence type="ECO:0000256" key="2">
    <source>
        <dbReference type="ARBA" id="ARBA00022967"/>
    </source>
</evidence>
<proteinExistence type="inferred from homology"/>
<comment type="function">
    <text evidence="8">NQR complex catalyzes the reduction of ubiquinone-1 to ubiquinol by two successive reactions, coupled with the transport of Na(+) ions from the cytoplasm to the periplasm. NqrA to NqrE are probably involved in the second step, the conversion of ubisemiquinone to ubiquinol.</text>
</comment>
<dbReference type="EC" id="7.2.1.1" evidence="8"/>
<dbReference type="Proteomes" id="UP000001508">
    <property type="component" value="Chromosome"/>
</dbReference>
<keyword evidence="2 8" id="KW-1278">Translocase</keyword>
<dbReference type="Pfam" id="PF05896">
    <property type="entry name" value="NQRA_N"/>
    <property type="match status" value="1"/>
</dbReference>
<dbReference type="eggNOG" id="COG1726">
    <property type="taxonomic scope" value="Bacteria"/>
</dbReference>
<feature type="domain" description="NqrA second alpha/beta" evidence="11">
    <location>
        <begin position="117"/>
        <end position="258"/>
    </location>
</feature>
<comment type="catalytic activity">
    <reaction evidence="8">
        <text>a ubiquinone + n Na(+)(in) + NADH + H(+) = a ubiquinol + n Na(+)(out) + NAD(+)</text>
        <dbReference type="Rhea" id="RHEA:47748"/>
        <dbReference type="Rhea" id="RHEA-COMP:9565"/>
        <dbReference type="Rhea" id="RHEA-COMP:9566"/>
        <dbReference type="ChEBI" id="CHEBI:15378"/>
        <dbReference type="ChEBI" id="CHEBI:16389"/>
        <dbReference type="ChEBI" id="CHEBI:17976"/>
        <dbReference type="ChEBI" id="CHEBI:29101"/>
        <dbReference type="ChEBI" id="CHEBI:57540"/>
        <dbReference type="ChEBI" id="CHEBI:57945"/>
        <dbReference type="EC" id="7.2.1.1"/>
    </reaction>
</comment>
<dbReference type="InterPro" id="IPR056147">
    <property type="entry name" value="NQRA_N"/>
</dbReference>
<evidence type="ECO:0000259" key="9">
    <source>
        <dbReference type="Pfam" id="PF05896"/>
    </source>
</evidence>
<dbReference type="RefSeq" id="WP_013162287.1">
    <property type="nucleotide sequence ID" value="NC_014216.1"/>
</dbReference>
<dbReference type="HOGENOM" id="CLU_046656_0_0_7"/>
<dbReference type="EMBL" id="CP001940">
    <property type="protein sequence ID" value="ADH84756.1"/>
    <property type="molecule type" value="Genomic_DNA"/>
</dbReference>
<name>D6Z599_DESAT</name>
<dbReference type="NCBIfam" id="TIGR01936">
    <property type="entry name" value="nqrA"/>
    <property type="match status" value="1"/>
</dbReference>
<dbReference type="PANTHER" id="PTHR37839:SF1">
    <property type="entry name" value="NA(+)-TRANSLOCATING NADH-QUINONE REDUCTASE SUBUNIT A"/>
    <property type="match status" value="1"/>
</dbReference>
<dbReference type="KEGG" id="dak:DaAHT2_0042"/>
<keyword evidence="5 8" id="KW-0406">Ion transport</keyword>
<dbReference type="Pfam" id="PF24836">
    <property type="entry name" value="NQRA_2nd"/>
    <property type="match status" value="1"/>
</dbReference>
<evidence type="ECO:0000259" key="10">
    <source>
        <dbReference type="Pfam" id="PF11973"/>
    </source>
</evidence>
<keyword evidence="4 8" id="KW-0915">Sodium</keyword>
<organism evidence="12 13">
    <name type="scientific">Desulfurivibrio alkaliphilus (strain DSM 19089 / UNIQEM U267 / AHT2)</name>
    <dbReference type="NCBI Taxonomy" id="589865"/>
    <lineage>
        <taxon>Bacteria</taxon>
        <taxon>Pseudomonadati</taxon>
        <taxon>Thermodesulfobacteriota</taxon>
        <taxon>Desulfobulbia</taxon>
        <taxon>Desulfobulbales</taxon>
        <taxon>Desulfobulbaceae</taxon>
        <taxon>Desulfurivibrio</taxon>
    </lineage>
</organism>
<dbReference type="InterPro" id="IPR008703">
    <property type="entry name" value="NqrA"/>
</dbReference>
<accession>D6Z599</accession>
<evidence type="ECO:0000259" key="11">
    <source>
        <dbReference type="Pfam" id="PF24836"/>
    </source>
</evidence>
<keyword evidence="3 8" id="KW-0520">NAD</keyword>
<feature type="domain" description="Na(+)-translocating NADH-quinone reductase subunit A C-terminal" evidence="10">
    <location>
        <begin position="263"/>
        <end position="296"/>
    </location>
</feature>
<dbReference type="OrthoDB" id="9774536at2"/>
<dbReference type="GO" id="GO:0016655">
    <property type="term" value="F:oxidoreductase activity, acting on NAD(P)H, quinone or similar compound as acceptor"/>
    <property type="evidence" value="ECO:0007669"/>
    <property type="project" value="UniProtKB-UniRule"/>
</dbReference>
<evidence type="ECO:0000256" key="8">
    <source>
        <dbReference type="HAMAP-Rule" id="MF_00425"/>
    </source>
</evidence>
<reference evidence="13" key="1">
    <citation type="submission" date="2010-02" db="EMBL/GenBank/DDBJ databases">
        <title>Complete sequence of Desulfurivibrio alkaliphilus AHT2.</title>
        <authorList>
            <consortium name="US DOE Joint Genome Institute"/>
            <person name="Pitluck S."/>
            <person name="Chertkov O."/>
            <person name="Detter J.C."/>
            <person name="Han C."/>
            <person name="Tapia R."/>
            <person name="Larimer F."/>
            <person name="Land M."/>
            <person name="Hauser L."/>
            <person name="Kyrpides N."/>
            <person name="Mikhailova N."/>
            <person name="Sorokin D.Y."/>
            <person name="Muyzer G."/>
            <person name="Woyke T."/>
        </authorList>
    </citation>
    <scope>NUCLEOTIDE SEQUENCE [LARGE SCALE GENOMIC DNA]</scope>
    <source>
        <strain evidence="13">DSM 19089 / UNIQEM U267 / AHT2</strain>
    </source>
</reference>
<feature type="domain" description="NqrA N-terminal barrel-sandwich hybrid" evidence="9">
    <location>
        <begin position="7"/>
        <end position="98"/>
    </location>
</feature>
<dbReference type="Pfam" id="PF11973">
    <property type="entry name" value="NQRA_SLBB"/>
    <property type="match status" value="1"/>
</dbReference>
<dbReference type="STRING" id="589865.DaAHT2_0042"/>
<evidence type="ECO:0000256" key="4">
    <source>
        <dbReference type="ARBA" id="ARBA00023053"/>
    </source>
</evidence>
<dbReference type="AlphaFoldDB" id="D6Z599"/>
<dbReference type="InterPro" id="IPR022615">
    <property type="entry name" value="NqrA_C_domain"/>
</dbReference>
<keyword evidence="13" id="KW-1185">Reference proteome</keyword>
<keyword evidence="6 8" id="KW-0830">Ubiquinone</keyword>
<evidence type="ECO:0000256" key="6">
    <source>
        <dbReference type="ARBA" id="ARBA00023075"/>
    </source>
</evidence>
<protein>
    <recommendedName>
        <fullName evidence="8">Na(+)-translocating NADH-quinone reductase subunit A</fullName>
        <shortName evidence="8">Na(+)-NQR subunit A</shortName>
        <shortName evidence="8">Na(+)-translocating NQR subunit A</shortName>
        <ecNumber evidence="8">7.2.1.1</ecNumber>
    </recommendedName>
    <alternativeName>
        <fullName evidence="8">NQR complex subunit A</fullName>
    </alternativeName>
    <alternativeName>
        <fullName evidence="8">NQR-1 subunit A</fullName>
    </alternativeName>
</protein>
<dbReference type="HAMAP" id="MF_00425">
    <property type="entry name" value="NqrA"/>
    <property type="match status" value="1"/>
</dbReference>
<evidence type="ECO:0000256" key="1">
    <source>
        <dbReference type="ARBA" id="ARBA00022448"/>
    </source>
</evidence>
<evidence type="ECO:0000313" key="13">
    <source>
        <dbReference type="Proteomes" id="UP000001508"/>
    </source>
</evidence>
<evidence type="ECO:0000313" key="12">
    <source>
        <dbReference type="EMBL" id="ADH84756.1"/>
    </source>
</evidence>
<dbReference type="GO" id="GO:0006814">
    <property type="term" value="P:sodium ion transport"/>
    <property type="evidence" value="ECO:0007669"/>
    <property type="project" value="UniProtKB-UniRule"/>
</dbReference>